<dbReference type="InterPro" id="IPR002293">
    <property type="entry name" value="AA/rel_permease1"/>
</dbReference>
<feature type="transmembrane region" description="Helical" evidence="5">
    <location>
        <begin position="12"/>
        <end position="36"/>
    </location>
</feature>
<feature type="transmembrane region" description="Helical" evidence="5">
    <location>
        <begin position="284"/>
        <end position="309"/>
    </location>
</feature>
<feature type="transmembrane region" description="Helical" evidence="5">
    <location>
        <begin position="234"/>
        <end position="256"/>
    </location>
</feature>
<dbReference type="Gene3D" id="1.20.1740.10">
    <property type="entry name" value="Amino acid/polyamine transporter I"/>
    <property type="match status" value="1"/>
</dbReference>
<dbReference type="Pfam" id="PF13520">
    <property type="entry name" value="AA_permease_2"/>
    <property type="match status" value="1"/>
</dbReference>
<name>A0A430AD51_9ENTE</name>
<comment type="caution">
    <text evidence="6">The sequence shown here is derived from an EMBL/GenBank/DDBJ whole genome shotgun (WGS) entry which is preliminary data.</text>
</comment>
<dbReference type="GO" id="GO:0016020">
    <property type="term" value="C:membrane"/>
    <property type="evidence" value="ECO:0007669"/>
    <property type="project" value="UniProtKB-SubCell"/>
</dbReference>
<accession>A0A430AD51</accession>
<dbReference type="EMBL" id="NGJY01000001">
    <property type="protein sequence ID" value="RSU05123.1"/>
    <property type="molecule type" value="Genomic_DNA"/>
</dbReference>
<keyword evidence="4 5" id="KW-0472">Membrane</keyword>
<protein>
    <submittedName>
        <fullName evidence="6">Amino acid permease</fullName>
    </submittedName>
</protein>
<feature type="transmembrane region" description="Helical" evidence="5">
    <location>
        <begin position="156"/>
        <end position="179"/>
    </location>
</feature>
<reference evidence="6 7" key="1">
    <citation type="submission" date="2017-05" db="EMBL/GenBank/DDBJ databases">
        <title>Vagococcus spp. assemblies.</title>
        <authorList>
            <person name="Gulvik C.A."/>
        </authorList>
    </citation>
    <scope>NUCLEOTIDE SEQUENCE [LARGE SCALE GENOMIC DNA]</scope>
    <source>
        <strain evidence="6 7">CCUG 41755</strain>
    </source>
</reference>
<dbReference type="OrthoDB" id="3181223at2"/>
<feature type="transmembrane region" description="Helical" evidence="5">
    <location>
        <begin position="48"/>
        <end position="69"/>
    </location>
</feature>
<evidence type="ECO:0000256" key="5">
    <source>
        <dbReference type="SAM" id="Phobius"/>
    </source>
</evidence>
<comment type="subcellular location">
    <subcellularLocation>
        <location evidence="1">Membrane</location>
        <topology evidence="1">Multi-pass membrane protein</topology>
    </subcellularLocation>
</comment>
<feature type="transmembrane region" description="Helical" evidence="5">
    <location>
        <begin position="128"/>
        <end position="149"/>
    </location>
</feature>
<dbReference type="AlphaFoldDB" id="A0A430AD51"/>
<keyword evidence="2 5" id="KW-0812">Transmembrane</keyword>
<keyword evidence="3 5" id="KW-1133">Transmembrane helix</keyword>
<dbReference type="PANTHER" id="PTHR11785">
    <property type="entry name" value="AMINO ACID TRANSPORTER"/>
    <property type="match status" value="1"/>
</dbReference>
<evidence type="ECO:0000256" key="4">
    <source>
        <dbReference type="ARBA" id="ARBA00023136"/>
    </source>
</evidence>
<feature type="transmembrane region" description="Helical" evidence="5">
    <location>
        <begin position="199"/>
        <end position="222"/>
    </location>
</feature>
<organism evidence="6 7">
    <name type="scientific">Vagococcus fessus</name>
    <dbReference type="NCBI Taxonomy" id="120370"/>
    <lineage>
        <taxon>Bacteria</taxon>
        <taxon>Bacillati</taxon>
        <taxon>Bacillota</taxon>
        <taxon>Bacilli</taxon>
        <taxon>Lactobacillales</taxon>
        <taxon>Enterococcaceae</taxon>
        <taxon>Vagococcus</taxon>
    </lineage>
</organism>
<sequence length="447" mass="47669">MSEENQLKKTLGFTVALTTIIGMVVGSGIFFKPYAVFNATGGAPGVGMIAWVLAALLSLAGALTAAEIAGMIPKTGGMVTYLHDIYGPKLGFLTGWVDSTLYQTGSTAAIAVVFGIQGASLLGFEPGAYLPKVVIAIGMTGFLAVMNNLGSKTSGIIQNIATVGKLIPLITIIAVSFVKGTGNDVLTPLLGPDLNPAKAFSLALLAALFAFDGWMGVGMIAGEMKNPGKDLPKALILGMTAVGVIYIVMNLAYLWVMPADQLMLTETPAADVSTILFGERGGQFVSIGILISVFGGLNGYVFTAARSTFTLAQSDRIPFSKQLKKVNKHGVPSNATWFVFIVSSIYCLTGQYDLLTNLSTFMIWNFYILTFYGVIKLRKDQPDAVRPYKVPLYPFIPIVAIVGGLYVVISTIITQSSYALVGMAIMFIGLPVYSYYEKKEKKKLTES</sequence>
<feature type="transmembrane region" description="Helical" evidence="5">
    <location>
        <begin position="418"/>
        <end position="436"/>
    </location>
</feature>
<evidence type="ECO:0000256" key="1">
    <source>
        <dbReference type="ARBA" id="ARBA00004141"/>
    </source>
</evidence>
<dbReference type="GO" id="GO:0015179">
    <property type="term" value="F:L-amino acid transmembrane transporter activity"/>
    <property type="evidence" value="ECO:0007669"/>
    <property type="project" value="TreeGrafter"/>
</dbReference>
<dbReference type="PANTHER" id="PTHR11785:SF512">
    <property type="entry name" value="SOBREMESA, ISOFORM B"/>
    <property type="match status" value="1"/>
</dbReference>
<evidence type="ECO:0000256" key="2">
    <source>
        <dbReference type="ARBA" id="ARBA00022692"/>
    </source>
</evidence>
<dbReference type="InterPro" id="IPR050598">
    <property type="entry name" value="AminoAcid_Transporter"/>
</dbReference>
<evidence type="ECO:0000256" key="3">
    <source>
        <dbReference type="ARBA" id="ARBA00022989"/>
    </source>
</evidence>
<dbReference type="PIRSF" id="PIRSF006060">
    <property type="entry name" value="AA_transporter"/>
    <property type="match status" value="1"/>
</dbReference>
<evidence type="ECO:0000313" key="7">
    <source>
        <dbReference type="Proteomes" id="UP000287101"/>
    </source>
</evidence>
<keyword evidence="7" id="KW-1185">Reference proteome</keyword>
<evidence type="ECO:0000313" key="6">
    <source>
        <dbReference type="EMBL" id="RSU05123.1"/>
    </source>
</evidence>
<gene>
    <name evidence="6" type="ORF">CBF31_03660</name>
</gene>
<dbReference type="Proteomes" id="UP000287101">
    <property type="component" value="Unassembled WGS sequence"/>
</dbReference>
<proteinExistence type="predicted"/>
<feature type="transmembrane region" description="Helical" evidence="5">
    <location>
        <begin position="390"/>
        <end position="412"/>
    </location>
</feature>
<feature type="transmembrane region" description="Helical" evidence="5">
    <location>
        <begin position="358"/>
        <end position="378"/>
    </location>
</feature>
<feature type="transmembrane region" description="Helical" evidence="5">
    <location>
        <begin position="330"/>
        <end position="352"/>
    </location>
</feature>
<dbReference type="RefSeq" id="WP_126831010.1">
    <property type="nucleotide sequence ID" value="NZ_CBCRYB010000003.1"/>
</dbReference>